<protein>
    <submittedName>
        <fullName evidence="2">Putative secreted protein</fullName>
    </submittedName>
</protein>
<accession>A0A2M4CD29</accession>
<organism evidence="2">
    <name type="scientific">Anopheles marajoara</name>
    <dbReference type="NCBI Taxonomy" id="58244"/>
    <lineage>
        <taxon>Eukaryota</taxon>
        <taxon>Metazoa</taxon>
        <taxon>Ecdysozoa</taxon>
        <taxon>Arthropoda</taxon>
        <taxon>Hexapoda</taxon>
        <taxon>Insecta</taxon>
        <taxon>Pterygota</taxon>
        <taxon>Neoptera</taxon>
        <taxon>Endopterygota</taxon>
        <taxon>Diptera</taxon>
        <taxon>Nematocera</taxon>
        <taxon>Culicoidea</taxon>
        <taxon>Culicidae</taxon>
        <taxon>Anophelinae</taxon>
        <taxon>Anopheles</taxon>
    </lineage>
</organism>
<feature type="signal peptide" evidence="1">
    <location>
        <begin position="1"/>
        <end position="25"/>
    </location>
</feature>
<evidence type="ECO:0000313" key="2">
    <source>
        <dbReference type="EMBL" id="MBW63232.1"/>
    </source>
</evidence>
<evidence type="ECO:0000256" key="1">
    <source>
        <dbReference type="SAM" id="SignalP"/>
    </source>
</evidence>
<feature type="chain" id="PRO_5014921569" evidence="1">
    <location>
        <begin position="26"/>
        <end position="74"/>
    </location>
</feature>
<dbReference type="AlphaFoldDB" id="A0A2M4CD29"/>
<keyword evidence="1" id="KW-0732">Signal</keyword>
<name>A0A2M4CD29_9DIPT</name>
<reference evidence="2" key="1">
    <citation type="submission" date="2018-01" db="EMBL/GenBank/DDBJ databases">
        <title>An insight into the sialome of Amazonian anophelines.</title>
        <authorList>
            <person name="Ribeiro J.M."/>
            <person name="Scarpassa V."/>
            <person name="Calvo E."/>
        </authorList>
    </citation>
    <scope>NUCLEOTIDE SEQUENCE</scope>
    <source>
        <tissue evidence="2">Salivary glands</tissue>
    </source>
</reference>
<proteinExistence type="predicted"/>
<sequence>MAMMLLPAAYIVRLALMCVCGRGHAIVLAFRERRVCAHMFLPYGWRPLAMLCDLACETLFQDHLVRLSCGLRTE</sequence>
<dbReference type="EMBL" id="GGFJ01014091">
    <property type="protein sequence ID" value="MBW63232.1"/>
    <property type="molecule type" value="Transcribed_RNA"/>
</dbReference>